<reference evidence="2 3" key="1">
    <citation type="submission" date="2020-07" db="EMBL/GenBank/DDBJ databases">
        <authorList>
            <person name="Sun Q."/>
        </authorList>
    </citation>
    <scope>NUCLEOTIDE SEQUENCE [LARGE SCALE GENOMIC DNA]</scope>
    <source>
        <strain evidence="2 3">MAH-1</strain>
    </source>
</reference>
<keyword evidence="1" id="KW-1133">Transmembrane helix</keyword>
<dbReference type="Proteomes" id="UP000535020">
    <property type="component" value="Unassembled WGS sequence"/>
</dbReference>
<dbReference type="AlphaFoldDB" id="A0A7Y9C4S0"/>
<sequence length="132" mass="14794">MITILCFALPLSGFVLSVISGAGIKFGGLIAIGVFSLLGFYMLRLALWNHRGEEIIRFRNDEISYIADYRYFRDGKKSIRRNEISYSVCPVGYEEENVGVLIISNGESEIASVVKMPRNNIEKLIELLENAG</sequence>
<feature type="transmembrane region" description="Helical" evidence="1">
    <location>
        <begin position="27"/>
        <end position="47"/>
    </location>
</feature>
<gene>
    <name evidence="2" type="ORF">HZF10_06255</name>
</gene>
<accession>A0A7Y9C4S0</accession>
<keyword evidence="1" id="KW-0472">Membrane</keyword>
<evidence type="ECO:0000313" key="2">
    <source>
        <dbReference type="EMBL" id="NYA70516.1"/>
    </source>
</evidence>
<name>A0A7Y9C4S0_9FLAO</name>
<dbReference type="EMBL" id="JACBJI010000002">
    <property type="protein sequence ID" value="NYA70516.1"/>
    <property type="molecule type" value="Genomic_DNA"/>
</dbReference>
<evidence type="ECO:0000313" key="3">
    <source>
        <dbReference type="Proteomes" id="UP000535020"/>
    </source>
</evidence>
<proteinExistence type="predicted"/>
<evidence type="ECO:0000256" key="1">
    <source>
        <dbReference type="SAM" id="Phobius"/>
    </source>
</evidence>
<organism evidence="2 3">
    <name type="scientific">Flavobacterium agri</name>
    <dbReference type="NCBI Taxonomy" id="2743471"/>
    <lineage>
        <taxon>Bacteria</taxon>
        <taxon>Pseudomonadati</taxon>
        <taxon>Bacteroidota</taxon>
        <taxon>Flavobacteriia</taxon>
        <taxon>Flavobacteriales</taxon>
        <taxon>Flavobacteriaceae</taxon>
        <taxon>Flavobacterium</taxon>
    </lineage>
</organism>
<comment type="caution">
    <text evidence="2">The sequence shown here is derived from an EMBL/GenBank/DDBJ whole genome shotgun (WGS) entry which is preliminary data.</text>
</comment>
<keyword evidence="1" id="KW-0812">Transmembrane</keyword>
<keyword evidence="3" id="KW-1185">Reference proteome</keyword>
<protein>
    <submittedName>
        <fullName evidence="2">Uncharacterized protein</fullName>
    </submittedName>
</protein>